<evidence type="ECO:0000313" key="2">
    <source>
        <dbReference type="Proteomes" id="UP000789375"/>
    </source>
</evidence>
<comment type="caution">
    <text evidence="1">The sequence shown here is derived from an EMBL/GenBank/DDBJ whole genome shotgun (WGS) entry which is preliminary data.</text>
</comment>
<gene>
    <name evidence="1" type="ORF">FMOSSE_LOCUS11131</name>
</gene>
<proteinExistence type="predicted"/>
<feature type="non-terminal residue" evidence="1">
    <location>
        <position position="1"/>
    </location>
</feature>
<dbReference type="AlphaFoldDB" id="A0A9N9DQ38"/>
<accession>A0A9N9DQ38</accession>
<protein>
    <submittedName>
        <fullName evidence="1">10436_t:CDS:1</fullName>
    </submittedName>
</protein>
<dbReference type="Proteomes" id="UP000789375">
    <property type="component" value="Unassembled WGS sequence"/>
</dbReference>
<keyword evidence="2" id="KW-1185">Reference proteome</keyword>
<dbReference type="EMBL" id="CAJVPP010004113">
    <property type="protein sequence ID" value="CAG8643867.1"/>
    <property type="molecule type" value="Genomic_DNA"/>
</dbReference>
<reference evidence="1" key="1">
    <citation type="submission" date="2021-06" db="EMBL/GenBank/DDBJ databases">
        <authorList>
            <person name="Kallberg Y."/>
            <person name="Tangrot J."/>
            <person name="Rosling A."/>
        </authorList>
    </citation>
    <scope>NUCLEOTIDE SEQUENCE</scope>
    <source>
        <strain evidence="1">87-6 pot B 2015</strain>
    </source>
</reference>
<organism evidence="1 2">
    <name type="scientific">Funneliformis mosseae</name>
    <name type="common">Endomycorrhizal fungus</name>
    <name type="synonym">Glomus mosseae</name>
    <dbReference type="NCBI Taxonomy" id="27381"/>
    <lineage>
        <taxon>Eukaryota</taxon>
        <taxon>Fungi</taxon>
        <taxon>Fungi incertae sedis</taxon>
        <taxon>Mucoromycota</taxon>
        <taxon>Glomeromycotina</taxon>
        <taxon>Glomeromycetes</taxon>
        <taxon>Glomerales</taxon>
        <taxon>Glomeraceae</taxon>
        <taxon>Funneliformis</taxon>
    </lineage>
</organism>
<sequence length="65" mass="7848">SPYNFPPGRQLYYAKKIKHFKPKRSAHFRLNERYTEPKIFTVCNTEYRISQLKAPSIIQPKYEKT</sequence>
<evidence type="ECO:0000313" key="1">
    <source>
        <dbReference type="EMBL" id="CAG8643867.1"/>
    </source>
</evidence>
<name>A0A9N9DQ38_FUNMO</name>